<evidence type="ECO:0000313" key="9">
    <source>
        <dbReference type="EMBL" id="KRY14232.1"/>
    </source>
</evidence>
<dbReference type="SUPFAM" id="SSF48334">
    <property type="entry name" value="DNA repair protein MutS, domain III"/>
    <property type="match status" value="1"/>
</dbReference>
<dbReference type="GO" id="GO:0005524">
    <property type="term" value="F:ATP binding"/>
    <property type="evidence" value="ECO:0007669"/>
    <property type="project" value="UniProtKB-KW"/>
</dbReference>
<dbReference type="GO" id="GO:0007131">
    <property type="term" value="P:reciprocal meiotic recombination"/>
    <property type="evidence" value="ECO:0007669"/>
    <property type="project" value="TreeGrafter"/>
</dbReference>
<proteinExistence type="inferred from homology"/>
<dbReference type="GO" id="GO:0140664">
    <property type="term" value="F:ATP-dependent DNA damage sensor activity"/>
    <property type="evidence" value="ECO:0007669"/>
    <property type="project" value="InterPro"/>
</dbReference>
<keyword evidence="5" id="KW-0469">Meiosis</keyword>
<evidence type="ECO:0000256" key="4">
    <source>
        <dbReference type="ARBA" id="ARBA00023125"/>
    </source>
</evidence>
<dbReference type="AlphaFoldDB" id="A0A0V0ZNP5"/>
<comment type="caution">
    <text evidence="9">The sequence shown here is derived from an EMBL/GenBank/DDBJ whole genome shotgun (WGS) entry which is preliminary data.</text>
</comment>
<dbReference type="SUPFAM" id="SSF52540">
    <property type="entry name" value="P-loop containing nucleoside triphosphate hydrolases"/>
    <property type="match status" value="1"/>
</dbReference>
<dbReference type="InterPro" id="IPR045076">
    <property type="entry name" value="MutS"/>
</dbReference>
<dbReference type="FunFam" id="3.30.420.110:FF:000003">
    <property type="entry name" value="mutS protein homolog 4"/>
    <property type="match status" value="1"/>
</dbReference>
<comment type="similarity">
    <text evidence="1">Belongs to the DNA mismatch repair MutS family.</text>
</comment>
<dbReference type="Proteomes" id="UP000054783">
    <property type="component" value="Unassembled WGS sequence"/>
</dbReference>
<evidence type="ECO:0000256" key="2">
    <source>
        <dbReference type="ARBA" id="ARBA00022741"/>
    </source>
</evidence>
<sequence>LSSFFDSTVLMTDSQQCISPISKALDLFNDDEDSATSYSSLSQSFSPNSKYKTVSENATNSNVSDVQQTPKSKNAKLTNSLRTVQLSDVSNFRTPHSGNNETEKNVTSGDVVEENFKTPLSKLITSIKMNSLHSTYSSEASLLFSSEQQVSSESTIHRPSASTSSSQSLPLREQSTNITEENRINGSSKQFCKCFRTKSMLVRKFSSCSTNRTSTSTPRSGGGKPIAKSQILIALTQGRGLAKGEIGIAYMDLLLPELCLTQFSDNASYAELKIKLEILNPAAIILPDSAMLNDGNTKMLLLALKRAFPKTEISSVSRKCFNETRGLEELQRIMLKECLDFEKNVEEKYYALAAAAALIDYIERVENIIFAPQSIRIVYKGLEKSLKIDSNAAKDLELIVSLKSSESVKGSLLGILNHTYTFSGARLLRASILQPSSDLQTINERLDVLEEILNNGRVKASIALTSLRSAISRMTDVERLIGFCIHIGEEDCGRFAEYRIKQLLCLKNTLELVEPLRQILSTFKTPLLKEYFEVLGDKRLKKISEKISQYIYDDTMLQKGALNLRNQICFTIKPNVNGLLDVVRRAYSEFQSDVEAYHSMFCQETQLPFKLSFSIARGYYLALPNNDTNVPANVLDRLLKVVRRGGNLICTTREMIKLNDRIEEIVRDILFISDNVLNQLLTEMREDVISLYYLCDVISSLDVILSLSKCCERFQWIRPEFTDSLAVEKARHPVLELSLQSDFVANDIYAGPDSNFLILSGPNMSGKTTYLKMVGVLQVLAQIGSFVPAKYASFKLCNQLFTRLYHNDSLETNSSSFMVEMKDCKYILEKCTRDSLVLIDELGRNTSDEEGFATCVAISEELIATKATVFFATHLLDLAELDRLYPCVDSYHFVANQGAINRRIHVTHNLKRGLYCGPAYGLELAELAPFPREIVERAKCWLRGWRNEKQNNESQLSSELKKQRAVMRFGYRIIQAAQFHDFDPVNVLAYFQHIKKQYLDDIGVANSISTEDDDDDDETNSKESH</sequence>
<feature type="non-terminal residue" evidence="9">
    <location>
        <position position="1"/>
    </location>
</feature>
<dbReference type="SMART" id="SM00534">
    <property type="entry name" value="MUTSac"/>
    <property type="match status" value="1"/>
</dbReference>
<reference evidence="9 10" key="1">
    <citation type="submission" date="2015-01" db="EMBL/GenBank/DDBJ databases">
        <title>Evolution of Trichinella species and genotypes.</title>
        <authorList>
            <person name="Korhonen P.K."/>
            <person name="Edoardo P."/>
            <person name="Giuseppe L.R."/>
            <person name="Gasser R.B."/>
        </authorList>
    </citation>
    <scope>NUCLEOTIDE SEQUENCE [LARGE SCALE GENOMIC DNA]</scope>
    <source>
        <strain evidence="9">ISS2496</strain>
    </source>
</reference>
<evidence type="ECO:0000256" key="1">
    <source>
        <dbReference type="ARBA" id="ARBA00006271"/>
    </source>
</evidence>
<dbReference type="InterPro" id="IPR000432">
    <property type="entry name" value="DNA_mismatch_repair_MutS_C"/>
</dbReference>
<dbReference type="Gene3D" id="3.30.420.110">
    <property type="entry name" value="MutS, connector domain"/>
    <property type="match status" value="1"/>
</dbReference>
<evidence type="ECO:0000313" key="10">
    <source>
        <dbReference type="Proteomes" id="UP000054783"/>
    </source>
</evidence>
<dbReference type="InterPro" id="IPR036187">
    <property type="entry name" value="DNA_mismatch_repair_MutS_sf"/>
</dbReference>
<feature type="domain" description="DNA mismatch repair protein MutS core" evidence="7">
    <location>
        <begin position="407"/>
        <end position="738"/>
    </location>
</feature>
<feature type="region of interest" description="Disordered" evidence="6">
    <location>
        <begin position="38"/>
        <end position="80"/>
    </location>
</feature>
<keyword evidence="10" id="KW-1185">Reference proteome</keyword>
<dbReference type="EMBL" id="JYDQ01000121">
    <property type="protein sequence ID" value="KRY14232.1"/>
    <property type="molecule type" value="Genomic_DNA"/>
</dbReference>
<feature type="region of interest" description="Disordered" evidence="6">
    <location>
        <begin position="89"/>
        <end position="108"/>
    </location>
</feature>
<feature type="region of interest" description="Disordered" evidence="6">
    <location>
        <begin position="153"/>
        <end position="180"/>
    </location>
</feature>
<evidence type="ECO:0000259" key="7">
    <source>
        <dbReference type="SMART" id="SM00533"/>
    </source>
</evidence>
<dbReference type="OrthoDB" id="276261at2759"/>
<name>A0A0V0ZNP5_9BILA</name>
<gene>
    <name evidence="9" type="primary">MSH4</name>
    <name evidence="9" type="ORF">T12_16301</name>
</gene>
<dbReference type="PANTHER" id="PTHR11361">
    <property type="entry name" value="DNA MISMATCH REPAIR PROTEIN MUTS FAMILY MEMBER"/>
    <property type="match status" value="1"/>
</dbReference>
<dbReference type="InterPro" id="IPR036678">
    <property type="entry name" value="MutS_con_dom_sf"/>
</dbReference>
<keyword evidence="4" id="KW-0238">DNA-binding</keyword>
<dbReference type="GO" id="GO:0006298">
    <property type="term" value="P:mismatch repair"/>
    <property type="evidence" value="ECO:0007669"/>
    <property type="project" value="InterPro"/>
</dbReference>
<evidence type="ECO:0000256" key="3">
    <source>
        <dbReference type="ARBA" id="ARBA00022840"/>
    </source>
</evidence>
<dbReference type="Pfam" id="PF05188">
    <property type="entry name" value="MutS_II"/>
    <property type="match status" value="1"/>
</dbReference>
<dbReference type="STRING" id="990121.A0A0V0ZNP5"/>
<keyword evidence="2" id="KW-0547">Nucleotide-binding</keyword>
<evidence type="ECO:0000259" key="8">
    <source>
        <dbReference type="SMART" id="SM00534"/>
    </source>
</evidence>
<dbReference type="InterPro" id="IPR027417">
    <property type="entry name" value="P-loop_NTPase"/>
</dbReference>
<dbReference type="Pfam" id="PF00488">
    <property type="entry name" value="MutS_V"/>
    <property type="match status" value="1"/>
</dbReference>
<evidence type="ECO:0000256" key="5">
    <source>
        <dbReference type="ARBA" id="ARBA00023254"/>
    </source>
</evidence>
<dbReference type="SMART" id="SM00533">
    <property type="entry name" value="MUTSd"/>
    <property type="match status" value="1"/>
</dbReference>
<keyword evidence="3" id="KW-0067">ATP-binding</keyword>
<dbReference type="Pfam" id="PF05190">
    <property type="entry name" value="MutS_IV"/>
    <property type="match status" value="1"/>
</dbReference>
<dbReference type="PANTHER" id="PTHR11361:SF21">
    <property type="entry name" value="MUTS PROTEIN HOMOLOG 4"/>
    <property type="match status" value="1"/>
</dbReference>
<dbReference type="InterPro" id="IPR007696">
    <property type="entry name" value="DNA_mismatch_repair_MutS_core"/>
</dbReference>
<dbReference type="FunFam" id="3.40.50.300:FF:000870">
    <property type="entry name" value="MutS protein homolog 4"/>
    <property type="match status" value="1"/>
</dbReference>
<evidence type="ECO:0000256" key="6">
    <source>
        <dbReference type="SAM" id="MobiDB-lite"/>
    </source>
</evidence>
<dbReference type="Gene3D" id="3.40.50.300">
    <property type="entry name" value="P-loop containing nucleotide triphosphate hydrolases"/>
    <property type="match status" value="1"/>
</dbReference>
<dbReference type="GO" id="GO:0005634">
    <property type="term" value="C:nucleus"/>
    <property type="evidence" value="ECO:0007669"/>
    <property type="project" value="TreeGrafter"/>
</dbReference>
<dbReference type="InterPro" id="IPR007860">
    <property type="entry name" value="DNA_mmatch_repair_MutS_con_dom"/>
</dbReference>
<organism evidence="9 10">
    <name type="scientific">Trichinella patagoniensis</name>
    <dbReference type="NCBI Taxonomy" id="990121"/>
    <lineage>
        <taxon>Eukaryota</taxon>
        <taxon>Metazoa</taxon>
        <taxon>Ecdysozoa</taxon>
        <taxon>Nematoda</taxon>
        <taxon>Enoplea</taxon>
        <taxon>Dorylaimia</taxon>
        <taxon>Trichinellida</taxon>
        <taxon>Trichinellidae</taxon>
        <taxon>Trichinella</taxon>
    </lineage>
</organism>
<dbReference type="Pfam" id="PF05192">
    <property type="entry name" value="MutS_III"/>
    <property type="match status" value="1"/>
</dbReference>
<feature type="domain" description="DNA mismatch repair proteins mutS family" evidence="8">
    <location>
        <begin position="754"/>
        <end position="943"/>
    </location>
</feature>
<dbReference type="GO" id="GO:0030983">
    <property type="term" value="F:mismatched DNA binding"/>
    <property type="evidence" value="ECO:0007669"/>
    <property type="project" value="InterPro"/>
</dbReference>
<dbReference type="Gene3D" id="1.10.1420.10">
    <property type="match status" value="2"/>
</dbReference>
<dbReference type="InterPro" id="IPR007861">
    <property type="entry name" value="DNA_mismatch_repair_MutS_clamp"/>
</dbReference>
<protein>
    <submittedName>
        <fullName evidence="9">MutS-like protein 4</fullName>
    </submittedName>
</protein>
<dbReference type="SUPFAM" id="SSF53150">
    <property type="entry name" value="DNA repair protein MutS, domain II"/>
    <property type="match status" value="1"/>
</dbReference>
<accession>A0A0V0ZNP5</accession>